<keyword evidence="2" id="KW-1185">Reference proteome</keyword>
<dbReference type="Proteomes" id="UP000198668">
    <property type="component" value="Unassembled WGS sequence"/>
</dbReference>
<evidence type="ECO:0000313" key="1">
    <source>
        <dbReference type="EMBL" id="SFH62421.1"/>
    </source>
</evidence>
<organism evidence="1 2">
    <name type="scientific">Pisciglobus halotolerans</name>
    <dbReference type="NCBI Taxonomy" id="745365"/>
    <lineage>
        <taxon>Bacteria</taxon>
        <taxon>Bacillati</taxon>
        <taxon>Bacillota</taxon>
        <taxon>Bacilli</taxon>
        <taxon>Lactobacillales</taxon>
        <taxon>Carnobacteriaceae</taxon>
    </lineage>
</organism>
<evidence type="ECO:0008006" key="3">
    <source>
        <dbReference type="Google" id="ProtNLM"/>
    </source>
</evidence>
<protein>
    <recommendedName>
        <fullName evidence="3">Ribosomal protein L7/L12 C-terminal domain-containing protein</fullName>
    </recommendedName>
</protein>
<evidence type="ECO:0000313" key="2">
    <source>
        <dbReference type="Proteomes" id="UP000198668"/>
    </source>
</evidence>
<dbReference type="EMBL" id="FOQE01000007">
    <property type="protein sequence ID" value="SFH62421.1"/>
    <property type="molecule type" value="Genomic_DNA"/>
</dbReference>
<sequence length="117" mass="13605">MVYKLSVKVMHKMMGHFNYRNSRNGVFRMNIHLVLVASLLLNIVCFITINGQSKQMKILREENKKLRSNESDDELVALAKEKLKTIGEIKTIKYLRIEKGMSMLEAKQFVDSLKEDT</sequence>
<dbReference type="AlphaFoldDB" id="A0A1I3BKY3"/>
<accession>A0A1I3BKY3</accession>
<name>A0A1I3BKY3_9LACT</name>
<proteinExistence type="predicted"/>
<gene>
    <name evidence="1" type="ORF">SAMN04489868_10726</name>
</gene>
<reference evidence="1 2" key="1">
    <citation type="submission" date="2016-10" db="EMBL/GenBank/DDBJ databases">
        <authorList>
            <person name="de Groot N.N."/>
        </authorList>
    </citation>
    <scope>NUCLEOTIDE SEQUENCE [LARGE SCALE GENOMIC DNA]</scope>
    <source>
        <strain evidence="1 2">DSM 27630</strain>
    </source>
</reference>